<reference evidence="10" key="1">
    <citation type="submission" date="2021-02" db="EMBL/GenBank/DDBJ databases">
        <authorList>
            <person name="Nowell W R."/>
        </authorList>
    </citation>
    <scope>NUCLEOTIDE SEQUENCE</scope>
</reference>
<comment type="caution">
    <text evidence="10">The sequence shown here is derived from an EMBL/GenBank/DDBJ whole genome shotgun (WGS) entry which is preliminary data.</text>
</comment>
<evidence type="ECO:0000256" key="1">
    <source>
        <dbReference type="ARBA" id="ARBA00004141"/>
    </source>
</evidence>
<evidence type="ECO:0000259" key="9">
    <source>
        <dbReference type="PROSITE" id="PS50262"/>
    </source>
</evidence>
<gene>
    <name evidence="11" type="ORF">OKA104_LOCUS11622</name>
    <name evidence="10" type="ORF">VCS650_LOCUS10337</name>
</gene>
<dbReference type="Proteomes" id="UP000663881">
    <property type="component" value="Unassembled WGS sequence"/>
</dbReference>
<proteinExistence type="predicted"/>
<protein>
    <recommendedName>
        <fullName evidence="9">G-protein coupled receptors family 1 profile domain-containing protein</fullName>
    </recommendedName>
</protein>
<evidence type="ECO:0000256" key="7">
    <source>
        <dbReference type="ARBA" id="ARBA00023224"/>
    </source>
</evidence>
<feature type="transmembrane region" description="Helical" evidence="8">
    <location>
        <begin position="179"/>
        <end position="201"/>
    </location>
</feature>
<dbReference type="Gene3D" id="1.20.1070.10">
    <property type="entry name" value="Rhodopsin 7-helix transmembrane proteins"/>
    <property type="match status" value="1"/>
</dbReference>
<dbReference type="OrthoDB" id="10015896at2759"/>
<dbReference type="PROSITE" id="PS50262">
    <property type="entry name" value="G_PROTEIN_RECEP_F1_2"/>
    <property type="match status" value="1"/>
</dbReference>
<feature type="transmembrane region" description="Helical" evidence="8">
    <location>
        <begin position="229"/>
        <end position="253"/>
    </location>
</feature>
<keyword evidence="3 8" id="KW-1133">Transmembrane helix</keyword>
<evidence type="ECO:0000313" key="11">
    <source>
        <dbReference type="EMBL" id="CAF3688396.1"/>
    </source>
</evidence>
<dbReference type="SUPFAM" id="SSF81321">
    <property type="entry name" value="Family A G protein-coupled receptor-like"/>
    <property type="match status" value="1"/>
</dbReference>
<feature type="transmembrane region" description="Helical" evidence="8">
    <location>
        <begin position="273"/>
        <end position="297"/>
    </location>
</feature>
<feature type="transmembrane region" description="Helical" evidence="8">
    <location>
        <begin position="134"/>
        <end position="159"/>
    </location>
</feature>
<organism evidence="10 12">
    <name type="scientific">Adineta steineri</name>
    <dbReference type="NCBI Taxonomy" id="433720"/>
    <lineage>
        <taxon>Eukaryota</taxon>
        <taxon>Metazoa</taxon>
        <taxon>Spiralia</taxon>
        <taxon>Gnathifera</taxon>
        <taxon>Rotifera</taxon>
        <taxon>Eurotatoria</taxon>
        <taxon>Bdelloidea</taxon>
        <taxon>Adinetida</taxon>
        <taxon>Adinetidae</taxon>
        <taxon>Adineta</taxon>
    </lineage>
</organism>
<keyword evidence="4" id="KW-0297">G-protein coupled receptor</keyword>
<dbReference type="InterPro" id="IPR017452">
    <property type="entry name" value="GPCR_Rhodpsn_7TM"/>
</dbReference>
<evidence type="ECO:0000256" key="5">
    <source>
        <dbReference type="ARBA" id="ARBA00023136"/>
    </source>
</evidence>
<evidence type="ECO:0000256" key="3">
    <source>
        <dbReference type="ARBA" id="ARBA00022989"/>
    </source>
</evidence>
<keyword evidence="2 8" id="KW-0812">Transmembrane</keyword>
<feature type="transmembrane region" description="Helical" evidence="8">
    <location>
        <begin position="52"/>
        <end position="73"/>
    </location>
</feature>
<dbReference type="PANTHER" id="PTHR24243:SF233">
    <property type="entry name" value="THYROTROPIN-RELEASING HORMONE RECEPTOR"/>
    <property type="match status" value="1"/>
</dbReference>
<evidence type="ECO:0000313" key="12">
    <source>
        <dbReference type="Proteomes" id="UP000663891"/>
    </source>
</evidence>
<sequence length="318" mass="36484">MSTNNTYAATLLAATSYLTLSIDLITFVIGTTGSVCNLIIFTAPRLRRNACVFYLLCATVFQLITIIFIVPVRLASNNFESNLDNQSIIYCKIRYYLAITLPESATYFILLSIMDRCLATSTNVGIRAWSNLKVAYRMSVGILIFIFIANIQLIVFFTIYNNSCQIKPDSFETFYGPSYILILAMIIPYTLMLILSLKTYFQMRKIKRRITPVSNSANHTQTSRFESQIIMIILLQIIVTSTLLLIRIVSYAYTIFTSDNFNKTLTERAIENFIVQSSSSLYFFSFAISFYVSTLTSKYFRDIFKKRIGHLYGHCRRQ</sequence>
<evidence type="ECO:0000313" key="10">
    <source>
        <dbReference type="EMBL" id="CAF0920342.1"/>
    </source>
</evidence>
<dbReference type="EMBL" id="CAJOAY010000542">
    <property type="protein sequence ID" value="CAF3688396.1"/>
    <property type="molecule type" value="Genomic_DNA"/>
</dbReference>
<evidence type="ECO:0000256" key="6">
    <source>
        <dbReference type="ARBA" id="ARBA00023170"/>
    </source>
</evidence>
<feature type="transmembrane region" description="Helical" evidence="8">
    <location>
        <begin position="93"/>
        <end position="113"/>
    </location>
</feature>
<evidence type="ECO:0000256" key="8">
    <source>
        <dbReference type="SAM" id="Phobius"/>
    </source>
</evidence>
<keyword evidence="5 8" id="KW-0472">Membrane</keyword>
<name>A0A814AVV2_9BILA</name>
<dbReference type="GO" id="GO:0005886">
    <property type="term" value="C:plasma membrane"/>
    <property type="evidence" value="ECO:0007669"/>
    <property type="project" value="TreeGrafter"/>
</dbReference>
<accession>A0A814AVV2</accession>
<keyword evidence="6" id="KW-0675">Receptor</keyword>
<dbReference type="AlphaFoldDB" id="A0A814AVV2"/>
<evidence type="ECO:0000256" key="2">
    <source>
        <dbReference type="ARBA" id="ARBA00022692"/>
    </source>
</evidence>
<feature type="domain" description="G-protein coupled receptors family 1 profile" evidence="9">
    <location>
        <begin position="33"/>
        <end position="286"/>
    </location>
</feature>
<dbReference type="GO" id="GO:0004930">
    <property type="term" value="F:G protein-coupled receptor activity"/>
    <property type="evidence" value="ECO:0007669"/>
    <property type="project" value="UniProtKB-KW"/>
</dbReference>
<dbReference type="EMBL" id="CAJNON010000074">
    <property type="protein sequence ID" value="CAF0920342.1"/>
    <property type="molecule type" value="Genomic_DNA"/>
</dbReference>
<dbReference type="Proteomes" id="UP000663891">
    <property type="component" value="Unassembled WGS sequence"/>
</dbReference>
<evidence type="ECO:0000256" key="4">
    <source>
        <dbReference type="ARBA" id="ARBA00023040"/>
    </source>
</evidence>
<dbReference type="PANTHER" id="PTHR24243">
    <property type="entry name" value="G-PROTEIN COUPLED RECEPTOR"/>
    <property type="match status" value="1"/>
</dbReference>
<comment type="subcellular location">
    <subcellularLocation>
        <location evidence="1">Membrane</location>
        <topology evidence="1">Multi-pass membrane protein</topology>
    </subcellularLocation>
</comment>
<feature type="transmembrane region" description="Helical" evidence="8">
    <location>
        <begin position="20"/>
        <end position="40"/>
    </location>
</feature>
<keyword evidence="7" id="KW-0807">Transducer</keyword>